<dbReference type="RefSeq" id="WP_328586551.1">
    <property type="nucleotide sequence ID" value="NZ_CYSD01000039.1"/>
</dbReference>
<dbReference type="Gene3D" id="3.40.250.10">
    <property type="entry name" value="Rhodanese-like domain"/>
    <property type="match status" value="1"/>
</dbReference>
<dbReference type="PANTHER" id="PTHR10953:SF102">
    <property type="entry name" value="ADENYLYLTRANSFERASE AND SULFURTRANSFERASE MOCS3"/>
    <property type="match status" value="1"/>
</dbReference>
<dbReference type="GO" id="GO:0004792">
    <property type="term" value="F:thiosulfate-cyanide sulfurtransferase activity"/>
    <property type="evidence" value="ECO:0007669"/>
    <property type="project" value="TreeGrafter"/>
</dbReference>
<accession>A0A0P1GFP3</accession>
<feature type="domain" description="Rhodanese" evidence="1">
    <location>
        <begin position="274"/>
        <end position="312"/>
    </location>
</feature>
<dbReference type="InterPro" id="IPR000594">
    <property type="entry name" value="ThiF_NAD_FAD-bd"/>
</dbReference>
<dbReference type="STRING" id="928856.SAMN04488049_10450"/>
<dbReference type="PROSITE" id="PS50206">
    <property type="entry name" value="RHODANESE_3"/>
    <property type="match status" value="1"/>
</dbReference>
<protein>
    <submittedName>
        <fullName evidence="2">Putative adenylyltransferase/sulfurtransferase MoeZ</fullName>
    </submittedName>
</protein>
<dbReference type="InterPro" id="IPR045886">
    <property type="entry name" value="ThiF/MoeB/HesA"/>
</dbReference>
<gene>
    <name evidence="2" type="primary">moeZ_2</name>
    <name evidence="2" type="ORF">TRM7557_02768</name>
</gene>
<evidence type="ECO:0000313" key="2">
    <source>
        <dbReference type="EMBL" id="CUH80198.1"/>
    </source>
</evidence>
<keyword evidence="2" id="KW-0808">Transferase</keyword>
<evidence type="ECO:0000313" key="3">
    <source>
        <dbReference type="Proteomes" id="UP000052022"/>
    </source>
</evidence>
<dbReference type="SUPFAM" id="SSF52821">
    <property type="entry name" value="Rhodanese/Cell cycle control phosphatase"/>
    <property type="match status" value="1"/>
</dbReference>
<dbReference type="GO" id="GO:0008641">
    <property type="term" value="F:ubiquitin-like modifier activating enzyme activity"/>
    <property type="evidence" value="ECO:0007669"/>
    <property type="project" value="InterPro"/>
</dbReference>
<keyword evidence="3" id="KW-1185">Reference proteome</keyword>
<dbReference type="GO" id="GO:0016779">
    <property type="term" value="F:nucleotidyltransferase activity"/>
    <property type="evidence" value="ECO:0007669"/>
    <property type="project" value="UniProtKB-KW"/>
</dbReference>
<dbReference type="InterPro" id="IPR036873">
    <property type="entry name" value="Rhodanese-like_dom_sf"/>
</dbReference>
<dbReference type="GO" id="GO:0005737">
    <property type="term" value="C:cytoplasm"/>
    <property type="evidence" value="ECO:0007669"/>
    <property type="project" value="TreeGrafter"/>
</dbReference>
<dbReference type="AlphaFoldDB" id="A0A0P1GFP3"/>
<reference evidence="2 3" key="1">
    <citation type="submission" date="2015-09" db="EMBL/GenBank/DDBJ databases">
        <authorList>
            <consortium name="Swine Surveillance"/>
        </authorList>
    </citation>
    <scope>NUCLEOTIDE SEQUENCE [LARGE SCALE GENOMIC DNA]</scope>
    <source>
        <strain evidence="2 3">CECT 7557</strain>
    </source>
</reference>
<name>A0A0P1GFP3_9RHOB</name>
<keyword evidence="2" id="KW-0548">Nucleotidyltransferase</keyword>
<evidence type="ECO:0000259" key="1">
    <source>
        <dbReference type="PROSITE" id="PS50206"/>
    </source>
</evidence>
<dbReference type="CDD" id="cd00757">
    <property type="entry name" value="ThiF_MoeB_HesA_family"/>
    <property type="match status" value="1"/>
</dbReference>
<dbReference type="Gene3D" id="3.40.50.720">
    <property type="entry name" value="NAD(P)-binding Rossmann-like Domain"/>
    <property type="match status" value="1"/>
</dbReference>
<dbReference type="InterPro" id="IPR035985">
    <property type="entry name" value="Ubiquitin-activating_enz"/>
</dbReference>
<dbReference type="InterPro" id="IPR001763">
    <property type="entry name" value="Rhodanese-like_dom"/>
</dbReference>
<dbReference type="SUPFAM" id="SSF69572">
    <property type="entry name" value="Activating enzymes of the ubiquitin-like proteins"/>
    <property type="match status" value="1"/>
</dbReference>
<dbReference type="Proteomes" id="UP000052022">
    <property type="component" value="Unassembled WGS sequence"/>
</dbReference>
<dbReference type="Pfam" id="PF00899">
    <property type="entry name" value="ThiF"/>
    <property type="match status" value="1"/>
</dbReference>
<sequence length="324" mass="33698">MSDLSIFARQTLLPEVGLEGQARLTAAHVLVVGAGGLGCPVLQYLAAAGVGKITIMDPDHVERSNLHRQPLYGLDDIGRSKAEAAAARLHSMGDTKVTADVRKLGASTATEAVAPVDLVVDAADSFAVSYILSDECLAQGKPLISASALGLQGYVGGFCGGAPSLRAVFPDLPDQAATCASAGVLGPVVGTIGALQAQMVLGTLLGWDDPTPLGQMIIFDLKRFVPSVFRFEGAPEPETTWTFLSRAALADQPQVIELRPDSESPEAASQHAVRALPEDIAAAAIDRDQPVTLCCQSGLRAWRAGRTLAALGQQHITLFAAGAE</sequence>
<proteinExistence type="predicted"/>
<dbReference type="PANTHER" id="PTHR10953">
    <property type="entry name" value="UBIQUITIN-ACTIVATING ENZYME E1"/>
    <property type="match status" value="1"/>
</dbReference>
<dbReference type="EMBL" id="CYSD01000039">
    <property type="protein sequence ID" value="CUH80198.1"/>
    <property type="molecule type" value="Genomic_DNA"/>
</dbReference>
<organism evidence="2 3">
    <name type="scientific">Tritonibacter multivorans</name>
    <dbReference type="NCBI Taxonomy" id="928856"/>
    <lineage>
        <taxon>Bacteria</taxon>
        <taxon>Pseudomonadati</taxon>
        <taxon>Pseudomonadota</taxon>
        <taxon>Alphaproteobacteria</taxon>
        <taxon>Rhodobacterales</taxon>
        <taxon>Paracoccaceae</taxon>
        <taxon>Tritonibacter</taxon>
    </lineage>
</organism>